<organism evidence="3 4">
    <name type="scientific">Methanobrevibacter curvatus</name>
    <dbReference type="NCBI Taxonomy" id="49547"/>
    <lineage>
        <taxon>Archaea</taxon>
        <taxon>Methanobacteriati</taxon>
        <taxon>Methanobacteriota</taxon>
        <taxon>Methanomada group</taxon>
        <taxon>Methanobacteria</taxon>
        <taxon>Methanobacteriales</taxon>
        <taxon>Methanobacteriaceae</taxon>
        <taxon>Methanobrevibacter</taxon>
    </lineage>
</organism>
<evidence type="ECO:0008006" key="5">
    <source>
        <dbReference type="Google" id="ProtNLM"/>
    </source>
</evidence>
<keyword evidence="2" id="KW-1133">Transmembrane helix</keyword>
<sequence length="218" mass="24235">MDFKKIKNTILKFKTNIFYLNSNSSSSNNNTNSTNNINNTNSANNINNTNNNTNNNVINFKKARQKPIDNHGQLSIELILILMITIIILITITLPILSTVIDTSLDGSDILESKAEISKLANAVDRVYSEGRGSKETVNLNLPWDLRVAIYSDGLYLNQTTPYSKLSFTHVLSDGSFKTVEFNLSCGNLNEELYLSKGINNIAVNWPLDTDAIEITSV</sequence>
<evidence type="ECO:0000256" key="2">
    <source>
        <dbReference type="SAM" id="Phobius"/>
    </source>
</evidence>
<feature type="transmembrane region" description="Helical" evidence="2">
    <location>
        <begin position="74"/>
        <end position="97"/>
    </location>
</feature>
<dbReference type="PATRIC" id="fig|49547.3.peg.393"/>
<evidence type="ECO:0000256" key="1">
    <source>
        <dbReference type="SAM" id="MobiDB-lite"/>
    </source>
</evidence>
<dbReference type="Proteomes" id="UP000077245">
    <property type="component" value="Unassembled WGS sequence"/>
</dbReference>
<accession>A0A166CQH9</accession>
<keyword evidence="2" id="KW-0812">Transmembrane</keyword>
<proteinExistence type="predicted"/>
<dbReference type="RefSeq" id="WP_067089498.1">
    <property type="nucleotide sequence ID" value="NZ_LWMV01000067.1"/>
</dbReference>
<reference evidence="3 4" key="1">
    <citation type="submission" date="2016-04" db="EMBL/GenBank/DDBJ databases">
        <title>Genome sequence of Methanobrevibacter curvatus DSM 11111.</title>
        <authorList>
            <person name="Poehlein A."/>
            <person name="Seedorf H."/>
            <person name="Daniel R."/>
        </authorList>
    </citation>
    <scope>NUCLEOTIDE SEQUENCE [LARGE SCALE GENOMIC DNA]</scope>
    <source>
        <strain evidence="3 4">DSM 11111</strain>
    </source>
</reference>
<comment type="caution">
    <text evidence="3">The sequence shown here is derived from an EMBL/GenBank/DDBJ whole genome shotgun (WGS) entry which is preliminary data.</text>
</comment>
<evidence type="ECO:0000313" key="4">
    <source>
        <dbReference type="Proteomes" id="UP000077245"/>
    </source>
</evidence>
<name>A0A166CQH9_9EURY</name>
<keyword evidence="2" id="KW-0472">Membrane</keyword>
<dbReference type="EMBL" id="LWMV01000067">
    <property type="protein sequence ID" value="KZX14764.1"/>
    <property type="molecule type" value="Genomic_DNA"/>
</dbReference>
<feature type="region of interest" description="Disordered" evidence="1">
    <location>
        <begin position="24"/>
        <end position="51"/>
    </location>
</feature>
<gene>
    <name evidence="3" type="ORF">MBCUR_03760</name>
</gene>
<dbReference type="AlphaFoldDB" id="A0A166CQH9"/>
<keyword evidence="4" id="KW-1185">Reference proteome</keyword>
<evidence type="ECO:0000313" key="3">
    <source>
        <dbReference type="EMBL" id="KZX14764.1"/>
    </source>
</evidence>
<dbReference type="OrthoDB" id="77975at2157"/>
<protein>
    <recommendedName>
        <fullName evidence="5">Class III signal peptide</fullName>
    </recommendedName>
</protein>